<accession>A0A1G9I1U6</accession>
<reference evidence="3" key="1">
    <citation type="submission" date="2016-10" db="EMBL/GenBank/DDBJ databases">
        <authorList>
            <person name="Varghese N."/>
            <person name="Submissions S."/>
        </authorList>
    </citation>
    <scope>NUCLEOTIDE SEQUENCE [LARGE SCALE GENOMIC DNA]</scope>
    <source>
        <strain evidence="3">CGMCC 4.3147</strain>
    </source>
</reference>
<evidence type="ECO:0000256" key="1">
    <source>
        <dbReference type="SAM" id="SignalP"/>
    </source>
</evidence>
<keyword evidence="1" id="KW-0732">Signal</keyword>
<dbReference type="STRING" id="380244.SAMN05216298_2983"/>
<proteinExistence type="predicted"/>
<name>A0A1G9I1U6_9ACTN</name>
<feature type="chain" id="PRO_5011770332" description="Peptidase inhibitor family I36" evidence="1">
    <location>
        <begin position="40"/>
        <end position="162"/>
    </location>
</feature>
<dbReference type="AlphaFoldDB" id="A0A1G9I1U6"/>
<evidence type="ECO:0000313" key="3">
    <source>
        <dbReference type="Proteomes" id="UP000198662"/>
    </source>
</evidence>
<organism evidence="2 3">
    <name type="scientific">Glycomyces sambucus</name>
    <dbReference type="NCBI Taxonomy" id="380244"/>
    <lineage>
        <taxon>Bacteria</taxon>
        <taxon>Bacillati</taxon>
        <taxon>Actinomycetota</taxon>
        <taxon>Actinomycetes</taxon>
        <taxon>Glycomycetales</taxon>
        <taxon>Glycomycetaceae</taxon>
        <taxon>Glycomyces</taxon>
    </lineage>
</organism>
<sequence>MRDYADRLRRRVSRTVARTVVFVAAAALAVFALPAAAMAEDNFYESCTFSTFSCQTGVTNVLVEGDCMSAGSQGNYTTICVDYSGDYVYVHDGQADGHSAIGFVFSTRGSVNSRICRNNHGYDTWAKCNFNWTEDALHSASAGYVETYYRIQEEVLWGWSGK</sequence>
<dbReference type="EMBL" id="FNGF01000004">
    <property type="protein sequence ID" value="SDL19220.1"/>
    <property type="molecule type" value="Genomic_DNA"/>
</dbReference>
<dbReference type="OrthoDB" id="4247493at2"/>
<gene>
    <name evidence="2" type="ORF">SAMN05216298_2983</name>
</gene>
<keyword evidence="3" id="KW-1185">Reference proteome</keyword>
<feature type="signal peptide" evidence="1">
    <location>
        <begin position="1"/>
        <end position="39"/>
    </location>
</feature>
<protein>
    <recommendedName>
        <fullName evidence="4">Peptidase inhibitor family I36</fullName>
    </recommendedName>
</protein>
<evidence type="ECO:0008006" key="4">
    <source>
        <dbReference type="Google" id="ProtNLM"/>
    </source>
</evidence>
<dbReference type="RefSeq" id="WP_143034790.1">
    <property type="nucleotide sequence ID" value="NZ_FNGF01000004.1"/>
</dbReference>
<evidence type="ECO:0000313" key="2">
    <source>
        <dbReference type="EMBL" id="SDL19220.1"/>
    </source>
</evidence>
<dbReference type="Proteomes" id="UP000198662">
    <property type="component" value="Unassembled WGS sequence"/>
</dbReference>